<accession>A0A8H7SFC5</accession>
<dbReference type="AlphaFoldDB" id="A0A8H7SFC5"/>
<evidence type="ECO:0000313" key="2">
    <source>
        <dbReference type="Proteomes" id="UP000613177"/>
    </source>
</evidence>
<proteinExistence type="predicted"/>
<keyword evidence="2" id="KW-1185">Reference proteome</keyword>
<reference evidence="1" key="1">
    <citation type="submission" date="2021-01" db="EMBL/GenBank/DDBJ databases">
        <title>Metabolic potential, ecology and presence of endohyphal bacteria is reflected in genomic diversity of Mucoromycotina.</title>
        <authorList>
            <person name="Muszewska A."/>
            <person name="Okrasinska A."/>
            <person name="Steczkiewicz K."/>
            <person name="Drgas O."/>
            <person name="Orlowska M."/>
            <person name="Perlinska-Lenart U."/>
            <person name="Aleksandrzak-Piekarczyk T."/>
            <person name="Szatraj K."/>
            <person name="Zielenkiewicz U."/>
            <person name="Pilsyk S."/>
            <person name="Malc E."/>
            <person name="Mieczkowski P."/>
            <person name="Kruszewska J.S."/>
            <person name="Biernat P."/>
            <person name="Pawlowska J."/>
        </authorList>
    </citation>
    <scope>NUCLEOTIDE SEQUENCE</scope>
    <source>
        <strain evidence="1">WA0000018081</strain>
    </source>
</reference>
<protein>
    <submittedName>
        <fullName evidence="1">Uncharacterized protein</fullName>
    </submittedName>
</protein>
<evidence type="ECO:0000313" key="1">
    <source>
        <dbReference type="EMBL" id="KAG2229349.1"/>
    </source>
</evidence>
<comment type="caution">
    <text evidence="1">The sequence shown here is derived from an EMBL/GenBank/DDBJ whole genome shotgun (WGS) entry which is preliminary data.</text>
</comment>
<sequence length="77" mass="8835">MVMITREQALCMIHCAPYNNENAKKYAEMVDNLENLEICYIDDPMESKFLNVCELASLSVTKVIDFVLLTMLKQLTS</sequence>
<dbReference type="EMBL" id="JAEPRE010000283">
    <property type="protein sequence ID" value="KAG2229349.1"/>
    <property type="molecule type" value="Genomic_DNA"/>
</dbReference>
<organism evidence="1 2">
    <name type="scientific">Thamnidium elegans</name>
    <dbReference type="NCBI Taxonomy" id="101142"/>
    <lineage>
        <taxon>Eukaryota</taxon>
        <taxon>Fungi</taxon>
        <taxon>Fungi incertae sedis</taxon>
        <taxon>Mucoromycota</taxon>
        <taxon>Mucoromycotina</taxon>
        <taxon>Mucoromycetes</taxon>
        <taxon>Mucorales</taxon>
        <taxon>Mucorineae</taxon>
        <taxon>Mucoraceae</taxon>
        <taxon>Thamnidium</taxon>
    </lineage>
</organism>
<gene>
    <name evidence="1" type="ORF">INT48_004100</name>
</gene>
<name>A0A8H7SFC5_9FUNG</name>
<dbReference type="Proteomes" id="UP000613177">
    <property type="component" value="Unassembled WGS sequence"/>
</dbReference>